<gene>
    <name evidence="3" type="ORF">JXQ802_LOCUS52057</name>
    <name evidence="2" type="ORF">PYM288_LOCUS35775</name>
</gene>
<reference evidence="2" key="1">
    <citation type="submission" date="2021-02" db="EMBL/GenBank/DDBJ databases">
        <authorList>
            <person name="Nowell W R."/>
        </authorList>
    </citation>
    <scope>NUCLEOTIDE SEQUENCE</scope>
</reference>
<organism evidence="2 4">
    <name type="scientific">Rotaria sordida</name>
    <dbReference type="NCBI Taxonomy" id="392033"/>
    <lineage>
        <taxon>Eukaryota</taxon>
        <taxon>Metazoa</taxon>
        <taxon>Spiralia</taxon>
        <taxon>Gnathifera</taxon>
        <taxon>Rotifera</taxon>
        <taxon>Eurotatoria</taxon>
        <taxon>Bdelloidea</taxon>
        <taxon>Philodinida</taxon>
        <taxon>Philodinidae</taxon>
        <taxon>Rotaria</taxon>
    </lineage>
</organism>
<evidence type="ECO:0000313" key="2">
    <source>
        <dbReference type="EMBL" id="CAF1431589.1"/>
    </source>
</evidence>
<dbReference type="InterPro" id="IPR032675">
    <property type="entry name" value="LRR_dom_sf"/>
</dbReference>
<accession>A0A815N3P5</accession>
<evidence type="ECO:0000259" key="1">
    <source>
        <dbReference type="PROSITE" id="PS50181"/>
    </source>
</evidence>
<dbReference type="SUPFAM" id="SSF81383">
    <property type="entry name" value="F-box domain"/>
    <property type="match status" value="1"/>
</dbReference>
<dbReference type="Proteomes" id="UP000663870">
    <property type="component" value="Unassembled WGS sequence"/>
</dbReference>
<evidence type="ECO:0000313" key="3">
    <source>
        <dbReference type="EMBL" id="CAF1632866.1"/>
    </source>
</evidence>
<dbReference type="EMBL" id="CAJNOL010007984">
    <property type="protein sequence ID" value="CAF1632866.1"/>
    <property type="molecule type" value="Genomic_DNA"/>
</dbReference>
<dbReference type="EMBL" id="CAJNOH010006411">
    <property type="protein sequence ID" value="CAF1431589.1"/>
    <property type="molecule type" value="Genomic_DNA"/>
</dbReference>
<protein>
    <recommendedName>
        <fullName evidence="1">F-box domain-containing protein</fullName>
    </recommendedName>
</protein>
<evidence type="ECO:0000313" key="4">
    <source>
        <dbReference type="Proteomes" id="UP000663854"/>
    </source>
</evidence>
<dbReference type="Pfam" id="PF00646">
    <property type="entry name" value="F-box"/>
    <property type="match status" value="1"/>
</dbReference>
<proteinExistence type="predicted"/>
<dbReference type="AlphaFoldDB" id="A0A815N3P5"/>
<dbReference type="Proteomes" id="UP000663854">
    <property type="component" value="Unassembled WGS sequence"/>
</dbReference>
<dbReference type="Gene3D" id="3.80.10.10">
    <property type="entry name" value="Ribonuclease Inhibitor"/>
    <property type="match status" value="1"/>
</dbReference>
<keyword evidence="5" id="KW-1185">Reference proteome</keyword>
<dbReference type="InterPro" id="IPR036047">
    <property type="entry name" value="F-box-like_dom_sf"/>
</dbReference>
<name>A0A815N3P5_9BILA</name>
<dbReference type="PROSITE" id="PS50181">
    <property type="entry name" value="FBOX"/>
    <property type="match status" value="1"/>
</dbReference>
<evidence type="ECO:0000313" key="5">
    <source>
        <dbReference type="Proteomes" id="UP000663870"/>
    </source>
</evidence>
<comment type="caution">
    <text evidence="2">The sequence shown here is derived from an EMBL/GenBank/DDBJ whole genome shotgun (WGS) entry which is preliminary data.</text>
</comment>
<sequence>MEHLLVELNDLPDEILLIIFKKLDNISLLYSLIGVNKRLNTIVRDPIFTRHLKLMRYFSNDSIEPLPDAILSRLCSKILLEIRNQVQWLDLEASSIERILLATNYPNLYGRGLFNLDTETALSLFDGEIFPFFH</sequence>
<dbReference type="InterPro" id="IPR001810">
    <property type="entry name" value="F-box_dom"/>
</dbReference>
<feature type="domain" description="F-box" evidence="1">
    <location>
        <begin position="5"/>
        <end position="52"/>
    </location>
</feature>